<dbReference type="PROSITE" id="PS51935">
    <property type="entry name" value="NLPC_P60"/>
    <property type="match status" value="1"/>
</dbReference>
<keyword evidence="5" id="KW-0732">Signal</keyword>
<dbReference type="PIRSF" id="PIRSF019015">
    <property type="entry name" value="P60_peptidase_YkfC"/>
    <property type="match status" value="1"/>
</dbReference>
<proteinExistence type="inferred from homology"/>
<dbReference type="EMBL" id="JAATJA010000002">
    <property type="protein sequence ID" value="NJB68386.1"/>
    <property type="molecule type" value="Genomic_DNA"/>
</dbReference>
<protein>
    <submittedName>
        <fullName evidence="7">Cell wall-associated NlpC family hydrolase</fullName>
    </submittedName>
</protein>
<keyword evidence="2" id="KW-0645">Protease</keyword>
<dbReference type="GO" id="GO:0006508">
    <property type="term" value="P:proteolysis"/>
    <property type="evidence" value="ECO:0007669"/>
    <property type="project" value="UniProtKB-KW"/>
</dbReference>
<dbReference type="InterPro" id="IPR027017">
    <property type="entry name" value="P60_peptidase_YkfC"/>
</dbReference>
<dbReference type="InterPro" id="IPR000064">
    <property type="entry name" value="NLP_P60_dom"/>
</dbReference>
<accession>A0A846QHR8</accession>
<dbReference type="Pfam" id="PF12912">
    <property type="entry name" value="N_NLPC_P60"/>
    <property type="match status" value="1"/>
</dbReference>
<dbReference type="AlphaFoldDB" id="A0A846QHR8"/>
<gene>
    <name evidence="7" type="ORF">GGQ74_002059</name>
</gene>
<reference evidence="7 8" key="1">
    <citation type="submission" date="2020-03" db="EMBL/GenBank/DDBJ databases">
        <title>Genomic Encyclopedia of Type Strains, Phase IV (KMG-IV): sequencing the most valuable type-strain genomes for metagenomic binning, comparative biology and taxonomic classification.</title>
        <authorList>
            <person name="Goeker M."/>
        </authorList>
    </citation>
    <scope>NUCLEOTIDE SEQUENCE [LARGE SCALE GENOMIC DNA]</scope>
    <source>
        <strain evidence="7 8">DSM 24233</strain>
    </source>
</reference>
<dbReference type="Pfam" id="PF00877">
    <property type="entry name" value="NLPC_P60"/>
    <property type="match status" value="1"/>
</dbReference>
<evidence type="ECO:0000313" key="7">
    <source>
        <dbReference type="EMBL" id="NJB68386.1"/>
    </source>
</evidence>
<dbReference type="InterPro" id="IPR038765">
    <property type="entry name" value="Papain-like_cys_pep_sf"/>
</dbReference>
<dbReference type="Pfam" id="PF12914">
    <property type="entry name" value="SH3_7"/>
    <property type="match status" value="1"/>
</dbReference>
<sequence length="477" mass="51998">MKKSTLSLFRRAAVVRAACVVAVVFGMALAGCQPARQPAHPEPPVRDLVDLPQSAWGYVDPERAAEPLLAPEEASRQAAELLRLWFSPWHRTAPAAKAEHVFAYLGTDPDRLFGEDTRALGRPWLARMTANADAAAYPNAGYPAIAVRHSSLRALPTLRPAFRDSALPGEGWPFDMLQNSGVWAQTPLYVSHVSRDGAWVMAETHFASGWMPASDVAPVDAQVMAAFEEWPMAAFVRDHVSVIDTAGAFRFEGRVGMLLPLVGECEDQCDVLLAVRGELGRAVLATAEISSTVVASYPQIPTQGALAHVADEMLGQSYGWGGLYEDRDCSATLMDLFVPFGIRLPRNSYSQSRAGTFVSFDGLDAQQRTQLIERDGVPWMTLLWRRGHIMLYVGSRQGRPAILHTMWGVKIEDSQGREARRVVGRTVVTSLAPGEELPELVRPAGIMLNVLGGMTMLPPKVAPKPQVVDGVSAELTR</sequence>
<feature type="signal peptide" evidence="5">
    <location>
        <begin position="1"/>
        <end position="30"/>
    </location>
</feature>
<dbReference type="SUPFAM" id="SSF54001">
    <property type="entry name" value="Cysteine proteinases"/>
    <property type="match status" value="1"/>
</dbReference>
<evidence type="ECO:0000259" key="6">
    <source>
        <dbReference type="PROSITE" id="PS51935"/>
    </source>
</evidence>
<evidence type="ECO:0000256" key="1">
    <source>
        <dbReference type="ARBA" id="ARBA00007074"/>
    </source>
</evidence>
<dbReference type="RefSeq" id="WP_167941458.1">
    <property type="nucleotide sequence ID" value="NZ_JAATJA010000002.1"/>
</dbReference>
<comment type="similarity">
    <text evidence="1">Belongs to the peptidase C40 family.</text>
</comment>
<feature type="domain" description="NlpC/P60" evidence="6">
    <location>
        <begin position="300"/>
        <end position="429"/>
    </location>
</feature>
<dbReference type="InterPro" id="IPR039439">
    <property type="entry name" value="SH3b1_dom"/>
</dbReference>
<evidence type="ECO:0000256" key="3">
    <source>
        <dbReference type="ARBA" id="ARBA00022801"/>
    </source>
</evidence>
<name>A0A846QHR8_9BACT</name>
<organism evidence="7 8">
    <name type="scientific">Desulfobaculum xiamenense</name>
    <dbReference type="NCBI Taxonomy" id="995050"/>
    <lineage>
        <taxon>Bacteria</taxon>
        <taxon>Pseudomonadati</taxon>
        <taxon>Thermodesulfobacteriota</taxon>
        <taxon>Desulfovibrionia</taxon>
        <taxon>Desulfovibrionales</taxon>
        <taxon>Desulfovibrionaceae</taxon>
        <taxon>Desulfobaculum</taxon>
    </lineage>
</organism>
<comment type="caution">
    <text evidence="7">The sequence shown here is derived from an EMBL/GenBank/DDBJ whole genome shotgun (WGS) entry which is preliminary data.</text>
</comment>
<dbReference type="Pfam" id="PF12913">
    <property type="entry name" value="SH3_6"/>
    <property type="match status" value="1"/>
</dbReference>
<dbReference type="Gene3D" id="3.90.1720.10">
    <property type="entry name" value="endopeptidase domain like (from Nostoc punctiforme)"/>
    <property type="match status" value="1"/>
</dbReference>
<dbReference type="Proteomes" id="UP000580856">
    <property type="component" value="Unassembled WGS sequence"/>
</dbReference>
<keyword evidence="8" id="KW-1185">Reference proteome</keyword>
<evidence type="ECO:0000256" key="2">
    <source>
        <dbReference type="ARBA" id="ARBA00022670"/>
    </source>
</evidence>
<dbReference type="PROSITE" id="PS51257">
    <property type="entry name" value="PROKAR_LIPOPROTEIN"/>
    <property type="match status" value="1"/>
</dbReference>
<keyword evidence="3 7" id="KW-0378">Hydrolase</keyword>
<feature type="chain" id="PRO_5032508527" evidence="5">
    <location>
        <begin position="31"/>
        <end position="477"/>
    </location>
</feature>
<evidence type="ECO:0000256" key="4">
    <source>
        <dbReference type="ARBA" id="ARBA00022807"/>
    </source>
</evidence>
<dbReference type="InterPro" id="IPR025606">
    <property type="entry name" value="NLPC/P60_N_dom"/>
</dbReference>
<evidence type="ECO:0000313" key="8">
    <source>
        <dbReference type="Proteomes" id="UP000580856"/>
    </source>
</evidence>
<keyword evidence="4" id="KW-0788">Thiol protease</keyword>
<dbReference type="InterPro" id="IPR026864">
    <property type="entry name" value="SH3b2-type_SH3"/>
</dbReference>
<evidence type="ECO:0000256" key="5">
    <source>
        <dbReference type="SAM" id="SignalP"/>
    </source>
</evidence>
<dbReference type="GO" id="GO:0008234">
    <property type="term" value="F:cysteine-type peptidase activity"/>
    <property type="evidence" value="ECO:0007669"/>
    <property type="project" value="UniProtKB-KW"/>
</dbReference>